<dbReference type="Proteomes" id="UP000006798">
    <property type="component" value="Plasmid pBB1"/>
</dbReference>
<proteinExistence type="predicted"/>
<accession>F8GW50</accession>
<dbReference type="HOGENOM" id="CLU_3134714_0_0_4"/>
<geneLocation type="plasmid" evidence="1 2">
    <name>pBB1</name>
</geneLocation>
<gene>
    <name evidence="1" type="ordered locus">CNE_BB1p13400</name>
</gene>
<reference evidence="1 2" key="1">
    <citation type="journal article" date="2011" name="J. Bacteriol.">
        <title>Complete genome sequence of the type strain Cupriavidus necator N-1.</title>
        <authorList>
            <person name="Poehlein A."/>
            <person name="Kusian B."/>
            <person name="Friedrich B."/>
            <person name="Daniel R."/>
            <person name="Bowien B."/>
        </authorList>
    </citation>
    <scope>NUCLEOTIDE SEQUENCE [LARGE SCALE GENOMIC DNA]</scope>
    <source>
        <strain evidence="2">ATCC 43291 / DSM 13513 / CCUG 52238 / LMG 8453 / N-1</strain>
        <plasmid evidence="1 2">pBB1</plasmid>
    </source>
</reference>
<organism evidence="1 2">
    <name type="scientific">Cupriavidus necator (strain ATCC 43291 / DSM 13513 / CCUG 52238 / LMG 8453 / N-1)</name>
    <name type="common">Ralstonia eutropha</name>
    <dbReference type="NCBI Taxonomy" id="1042878"/>
    <lineage>
        <taxon>Bacteria</taxon>
        <taxon>Pseudomonadati</taxon>
        <taxon>Pseudomonadota</taxon>
        <taxon>Betaproteobacteria</taxon>
        <taxon>Burkholderiales</taxon>
        <taxon>Burkholderiaceae</taxon>
        <taxon>Cupriavidus</taxon>
    </lineage>
</organism>
<dbReference type="KEGG" id="cnc:CNE_BB1p13400"/>
<dbReference type="EMBL" id="CP002879">
    <property type="protein sequence ID" value="AEI82739.1"/>
    <property type="molecule type" value="Genomic_DNA"/>
</dbReference>
<evidence type="ECO:0000313" key="2">
    <source>
        <dbReference type="Proteomes" id="UP000006798"/>
    </source>
</evidence>
<sequence length="49" mass="5260">MPLNGTHLVSVLPMLTRPSEVIHDILAAPFPELDVDGLLRPGANLRTTA</sequence>
<evidence type="ECO:0000313" key="1">
    <source>
        <dbReference type="EMBL" id="AEI82739.1"/>
    </source>
</evidence>
<dbReference type="AlphaFoldDB" id="F8GW50"/>
<keyword evidence="1" id="KW-0614">Plasmid</keyword>
<name>F8GW50_CUPNN</name>
<protein>
    <submittedName>
        <fullName evidence="1">Uncharacterized protein</fullName>
    </submittedName>
</protein>